<evidence type="ECO:0000313" key="3">
    <source>
        <dbReference type="EMBL" id="PSK60191.1"/>
    </source>
</evidence>
<dbReference type="CDD" id="cd06257">
    <property type="entry name" value="DnaJ"/>
    <property type="match status" value="1"/>
</dbReference>
<dbReference type="InterPro" id="IPR036869">
    <property type="entry name" value="J_dom_sf"/>
</dbReference>
<feature type="compositionally biased region" description="Polar residues" evidence="1">
    <location>
        <begin position="150"/>
        <end position="160"/>
    </location>
</feature>
<gene>
    <name evidence="3" type="ORF">B9Z65_1089</name>
</gene>
<dbReference type="SMART" id="SM00271">
    <property type="entry name" value="DnaJ"/>
    <property type="match status" value="1"/>
</dbReference>
<feature type="compositionally biased region" description="Basic and acidic residues" evidence="1">
    <location>
        <begin position="163"/>
        <end position="186"/>
    </location>
</feature>
<dbReference type="InterPro" id="IPR052594">
    <property type="entry name" value="J_domain-containing_protein"/>
</dbReference>
<organism evidence="3 4">
    <name type="scientific">Elsinoe australis</name>
    <dbReference type="NCBI Taxonomy" id="40998"/>
    <lineage>
        <taxon>Eukaryota</taxon>
        <taxon>Fungi</taxon>
        <taxon>Dikarya</taxon>
        <taxon>Ascomycota</taxon>
        <taxon>Pezizomycotina</taxon>
        <taxon>Dothideomycetes</taxon>
        <taxon>Dothideomycetidae</taxon>
        <taxon>Myriangiales</taxon>
        <taxon>Elsinoaceae</taxon>
        <taxon>Elsinoe</taxon>
    </lineage>
</organism>
<feature type="region of interest" description="Disordered" evidence="1">
    <location>
        <begin position="84"/>
        <end position="610"/>
    </location>
</feature>
<feature type="compositionally biased region" description="Basic and acidic residues" evidence="1">
    <location>
        <begin position="84"/>
        <end position="94"/>
    </location>
</feature>
<feature type="domain" description="J" evidence="2">
    <location>
        <begin position="6"/>
        <end position="74"/>
    </location>
</feature>
<dbReference type="OrthoDB" id="10250354at2759"/>
<dbReference type="PANTHER" id="PTHR44144:SF1">
    <property type="entry name" value="DNAJ HOMOLOG SUBFAMILY C MEMBER 9"/>
    <property type="match status" value="1"/>
</dbReference>
<dbReference type="AlphaFoldDB" id="A0A2P8AIC0"/>
<feature type="compositionally biased region" description="Basic and acidic residues" evidence="1">
    <location>
        <begin position="222"/>
        <end position="259"/>
    </location>
</feature>
<dbReference type="GO" id="GO:0031072">
    <property type="term" value="F:heat shock protein binding"/>
    <property type="evidence" value="ECO:0007669"/>
    <property type="project" value="TreeGrafter"/>
</dbReference>
<comment type="caution">
    <text evidence="3">The sequence shown here is derived from an EMBL/GenBank/DDBJ whole genome shotgun (WGS) entry which is preliminary data.</text>
</comment>
<dbReference type="InterPro" id="IPR001623">
    <property type="entry name" value="DnaJ_domain"/>
</dbReference>
<reference evidence="3 4" key="1">
    <citation type="submission" date="2017-05" db="EMBL/GenBank/DDBJ databases">
        <title>Draft genome sequence of Elsinoe australis.</title>
        <authorList>
            <person name="Cheng Q."/>
        </authorList>
    </citation>
    <scope>NUCLEOTIDE SEQUENCE [LARGE SCALE GENOMIC DNA]</scope>
    <source>
        <strain evidence="3 4">NL1</strain>
    </source>
</reference>
<dbReference type="Pfam" id="PF00226">
    <property type="entry name" value="DnaJ"/>
    <property type="match status" value="1"/>
</dbReference>
<dbReference type="PRINTS" id="PR00625">
    <property type="entry name" value="JDOMAIN"/>
</dbReference>
<dbReference type="EMBL" id="NHZQ01000003">
    <property type="protein sequence ID" value="PSK60191.1"/>
    <property type="molecule type" value="Genomic_DNA"/>
</dbReference>
<name>A0A2P8AIC0_9PEZI</name>
<evidence type="ECO:0000313" key="4">
    <source>
        <dbReference type="Proteomes" id="UP000243723"/>
    </source>
</evidence>
<sequence>MDPIPDPYLALGLAKDATAQQIKATYRKLALKYHPDKVTDESLKASAADNFHKIQQAYEVVGDESKRSKYDASIRLAELQKAYQKEKEATDRYRSSQPPPMRADVRTAAYEVPTSTARGGATYSARGPERYETFRPRNYESDYFDDAPASKSTGRKQSSYADVDPKKYSKSDSEKKKSSRESEKEKSSRHHKSKTSERERRKDRESKKTYIVPDETDTEPEYPSRRYDSARETSREYGRKEKSSESEESADDMRRKVESKLGYAANYIGRSGDKGDDKRRTASLRTPYDRVRMDAPAQDYVRRSSARSPVRESSRREAERPRQYSDPNIYRTDIKADFKTDMFKDGRPPLEKHNTTTADQITMDRDRRYRTVFSAQPSTKEAPGLKRHETDPSAYSNRRPERYDRPELPRGQSSLRYEVNHGIPTPPLSPPKDAYGSKDPYPSKSSRKYIIEEDHTREVSPGTRVPRRTRSPSPLPVPERERKSRTSSSRHARAEVPDAPTVPLKLRTGGFDTTYADRMTDSPRSAKPMSGARDYFAAQDPLPYEIPSASSRSRHSPREQLPADTDYIINTMSPKESTKERRSSKSSRPKNPHRSHTHAYGSGFGRGIFA</sequence>
<dbReference type="Proteomes" id="UP000243723">
    <property type="component" value="Unassembled WGS sequence"/>
</dbReference>
<dbReference type="SUPFAM" id="SSF46565">
    <property type="entry name" value="Chaperone J-domain"/>
    <property type="match status" value="1"/>
</dbReference>
<feature type="compositionally biased region" description="Basic and acidic residues" evidence="1">
    <location>
        <begin position="271"/>
        <end position="280"/>
    </location>
</feature>
<dbReference type="PANTHER" id="PTHR44144">
    <property type="entry name" value="DNAJ HOMOLOG SUBFAMILY C MEMBER 9"/>
    <property type="match status" value="1"/>
</dbReference>
<feature type="compositionally biased region" description="Basic and acidic residues" evidence="1">
    <location>
        <begin position="332"/>
        <end position="354"/>
    </location>
</feature>
<dbReference type="STRING" id="40998.A0A2P8AIC0"/>
<feature type="compositionally biased region" description="Basic and acidic residues" evidence="1">
    <location>
        <begin position="398"/>
        <end position="408"/>
    </location>
</feature>
<proteinExistence type="predicted"/>
<dbReference type="Gene3D" id="1.10.287.110">
    <property type="entry name" value="DnaJ domain"/>
    <property type="match status" value="1"/>
</dbReference>
<evidence type="ECO:0000256" key="1">
    <source>
        <dbReference type="SAM" id="MobiDB-lite"/>
    </source>
</evidence>
<keyword evidence="4" id="KW-1185">Reference proteome</keyword>
<feature type="compositionally biased region" description="Basic residues" evidence="1">
    <location>
        <begin position="584"/>
        <end position="597"/>
    </location>
</feature>
<feature type="compositionally biased region" description="Basic and acidic residues" evidence="1">
    <location>
        <begin position="449"/>
        <end position="458"/>
    </location>
</feature>
<evidence type="ECO:0000259" key="2">
    <source>
        <dbReference type="PROSITE" id="PS50076"/>
    </source>
</evidence>
<dbReference type="GO" id="GO:0005634">
    <property type="term" value="C:nucleus"/>
    <property type="evidence" value="ECO:0007669"/>
    <property type="project" value="TreeGrafter"/>
</dbReference>
<feature type="compositionally biased region" description="Basic and acidic residues" evidence="1">
    <location>
        <begin position="309"/>
        <end position="323"/>
    </location>
</feature>
<protein>
    <submittedName>
        <fullName evidence="3">Chaperone DnaJ</fullName>
    </submittedName>
</protein>
<dbReference type="PROSITE" id="PS50076">
    <property type="entry name" value="DNAJ_2"/>
    <property type="match status" value="1"/>
</dbReference>
<feature type="compositionally biased region" description="Basic and acidic residues" evidence="1">
    <location>
        <begin position="127"/>
        <end position="140"/>
    </location>
</feature>
<dbReference type="GO" id="GO:0005737">
    <property type="term" value="C:cytoplasm"/>
    <property type="evidence" value="ECO:0007669"/>
    <property type="project" value="TreeGrafter"/>
</dbReference>
<accession>A0A2P8AIC0</accession>
<feature type="compositionally biased region" description="Basic and acidic residues" evidence="1">
    <location>
        <begin position="194"/>
        <end position="208"/>
    </location>
</feature>